<dbReference type="Pfam" id="PF07734">
    <property type="entry name" value="FBA_1"/>
    <property type="match status" value="1"/>
</dbReference>
<sequence>MSSTLPQDMIIDILRRLPVTSISRFKCVCKSWLDLFDDIQFRKLHYDRINIQKKSNLIKIIAGKGNDLYSIDVYDSGKVSEVVKIVDYPFYNEKYRESDDNLGILGSCNGLVCIRPRFDLICFWNPSTKDHRIVSKVQQTETPSSWCRFGFGYDLKTRDYKLVSFESFMDERHGSQIMVYSLASNSWSTTSYIMPYTLACRARPTSLYFNGALHWLTDDQRFSFLLISEMRHPLVISSEHPTIGAPHPRSTIAHSIPDPSDDDLDFVDGDPDSTDGDLGYGQKLPFSSLAYGKYLSARDSADMRKIRLFGPDSKKDNESSGSMFEDKFIARVDDIEFHSIDQRTNLIAPQTSLLPLLSVTSRLPTLEDVVALTGLPIHSSHDFEEDNTEAMDKTDSDLYDELVKVRRSIARKASTDTADGSPRDDKRASLSGWMNYWAPAVTEATSKKDIPSIVRSYDPPTHGHSDDAELAAFLTYWLNHDFFECSPRDIIREDLFRIAVKMVRGISYPLSPMFLGGVSRHLDILISDLEAANSSRHVIESFVPTSFLQMWFWERFPASRSGVNKLVVINDDAPSTSGRLPAPPTRYPRTTLYEKQHVKKATNEFMWIVDDLGSFEARPYDNAPSGISFLGPNFVFLEDVLDSETSSLSDDDWDSISIATSGYIHGYFEGKFCAVSYNVDMVARQLGYDQGSPLFFPILQTTLVSCRIITAGSYLSPMVLGFVCDVADPVEAVSPRKLNVIGRIRLDTEVASSHDIKAGSRGKSIKSDAKKGTNIPVVSEPVQRPHVVVRNRGASAASSRGQQGSRVGGASSLQSSASSSNPQEKSMGRVEQAFEQSNSSRNRKY</sequence>
<reference evidence="3 4" key="1">
    <citation type="journal article" date="2018" name="Science">
        <title>The opium poppy genome and morphinan production.</title>
        <authorList>
            <person name="Guo L."/>
            <person name="Winzer T."/>
            <person name="Yang X."/>
            <person name="Li Y."/>
            <person name="Ning Z."/>
            <person name="He Z."/>
            <person name="Teodor R."/>
            <person name="Lu Y."/>
            <person name="Bowser T.A."/>
            <person name="Graham I.A."/>
            <person name="Ye K."/>
        </authorList>
    </citation>
    <scope>NUCLEOTIDE SEQUENCE [LARGE SCALE GENOMIC DNA]</scope>
    <source>
        <strain evidence="4">cv. HN1</strain>
        <tissue evidence="3">Leaves</tissue>
    </source>
</reference>
<dbReference type="Gramene" id="RZC79235">
    <property type="protein sequence ID" value="RZC79235"/>
    <property type="gene ID" value="C5167_003432"/>
</dbReference>
<dbReference type="AlphaFoldDB" id="A0A4Y7L4Y0"/>
<evidence type="ECO:0000259" key="2">
    <source>
        <dbReference type="PROSITE" id="PS50181"/>
    </source>
</evidence>
<feature type="domain" description="F-box" evidence="2">
    <location>
        <begin position="1"/>
        <end position="49"/>
    </location>
</feature>
<feature type="region of interest" description="Disordered" evidence="1">
    <location>
        <begin position="753"/>
        <end position="845"/>
    </location>
</feature>
<dbReference type="SUPFAM" id="SSF81383">
    <property type="entry name" value="F-box domain"/>
    <property type="match status" value="1"/>
</dbReference>
<dbReference type="Pfam" id="PF10536">
    <property type="entry name" value="PMD"/>
    <property type="match status" value="1"/>
</dbReference>
<dbReference type="SMART" id="SM00256">
    <property type="entry name" value="FBOX"/>
    <property type="match status" value="1"/>
</dbReference>
<dbReference type="CDD" id="cd22157">
    <property type="entry name" value="F-box_AtFBW1-like"/>
    <property type="match status" value="1"/>
</dbReference>
<dbReference type="EMBL" id="CM010723">
    <property type="protein sequence ID" value="RZC79235.1"/>
    <property type="molecule type" value="Genomic_DNA"/>
</dbReference>
<dbReference type="InterPro" id="IPR019557">
    <property type="entry name" value="AminoTfrase-like_pln_mobile"/>
</dbReference>
<dbReference type="InterPro" id="IPR050796">
    <property type="entry name" value="SCF_F-box_component"/>
</dbReference>
<dbReference type="Proteomes" id="UP000316621">
    <property type="component" value="Chromosome 9"/>
</dbReference>
<dbReference type="Gene3D" id="1.20.1280.50">
    <property type="match status" value="1"/>
</dbReference>
<dbReference type="InterPro" id="IPR017451">
    <property type="entry name" value="F-box-assoc_interact_dom"/>
</dbReference>
<feature type="region of interest" description="Disordered" evidence="1">
    <location>
        <begin position="239"/>
        <end position="263"/>
    </location>
</feature>
<dbReference type="PANTHER" id="PTHR31672:SF13">
    <property type="entry name" value="F-BOX PROTEIN CPR30-LIKE"/>
    <property type="match status" value="1"/>
</dbReference>
<dbReference type="InterPro" id="IPR006527">
    <property type="entry name" value="F-box-assoc_dom_typ1"/>
</dbReference>
<dbReference type="STRING" id="3469.A0A4Y7L4Y0"/>
<evidence type="ECO:0000256" key="1">
    <source>
        <dbReference type="SAM" id="MobiDB-lite"/>
    </source>
</evidence>
<evidence type="ECO:0000313" key="4">
    <source>
        <dbReference type="Proteomes" id="UP000316621"/>
    </source>
</evidence>
<dbReference type="InterPro" id="IPR001810">
    <property type="entry name" value="F-box_dom"/>
</dbReference>
<dbReference type="InterPro" id="IPR036047">
    <property type="entry name" value="F-box-like_dom_sf"/>
</dbReference>
<feature type="compositionally biased region" description="Low complexity" evidence="1">
    <location>
        <begin position="792"/>
        <end position="820"/>
    </location>
</feature>
<proteinExistence type="predicted"/>
<organism evidence="3 4">
    <name type="scientific">Papaver somniferum</name>
    <name type="common">Opium poppy</name>
    <dbReference type="NCBI Taxonomy" id="3469"/>
    <lineage>
        <taxon>Eukaryota</taxon>
        <taxon>Viridiplantae</taxon>
        <taxon>Streptophyta</taxon>
        <taxon>Embryophyta</taxon>
        <taxon>Tracheophyta</taxon>
        <taxon>Spermatophyta</taxon>
        <taxon>Magnoliopsida</taxon>
        <taxon>Ranunculales</taxon>
        <taxon>Papaveraceae</taxon>
        <taxon>Papaveroideae</taxon>
        <taxon>Papaver</taxon>
    </lineage>
</organism>
<dbReference type="Pfam" id="PF00646">
    <property type="entry name" value="F-box"/>
    <property type="match status" value="1"/>
</dbReference>
<keyword evidence="4" id="KW-1185">Reference proteome</keyword>
<dbReference type="NCBIfam" id="TIGR01640">
    <property type="entry name" value="F_box_assoc_1"/>
    <property type="match status" value="1"/>
</dbReference>
<gene>
    <name evidence="3" type="ORF">C5167_003432</name>
</gene>
<name>A0A4Y7L4Y0_PAPSO</name>
<evidence type="ECO:0000313" key="3">
    <source>
        <dbReference type="EMBL" id="RZC79235.1"/>
    </source>
</evidence>
<feature type="compositionally biased region" description="Polar residues" evidence="1">
    <location>
        <begin position="834"/>
        <end position="845"/>
    </location>
</feature>
<protein>
    <recommendedName>
        <fullName evidence="2">F-box domain-containing protein</fullName>
    </recommendedName>
</protein>
<dbReference type="PANTHER" id="PTHR31672">
    <property type="entry name" value="BNACNNG10540D PROTEIN"/>
    <property type="match status" value="1"/>
</dbReference>
<dbReference type="PROSITE" id="PS50181">
    <property type="entry name" value="FBOX"/>
    <property type="match status" value="1"/>
</dbReference>
<accession>A0A4Y7L4Y0</accession>